<sequence length="194" mass="21448">MGINMATAIVVIPPFKDTGLLSRVIEYMEHSLSEAGLSNVVFCGPLRNVKVTGSVTLAMYIDYTYKSSRGLLDSCIETNVQPPLVLIRGSQPYLSSETYAEALWALNSFNRPIVVLSRGGRGLSTPILLSSVRLLKRIMRLNSRFKLASAMVRFLIENKRDVLLVESKDECLGVRLSSSACLSRISVLNNYLTD</sequence>
<dbReference type="STRING" id="397948.Cmaq_0621"/>
<accession>A8MCF6</accession>
<reference evidence="1 2" key="1">
    <citation type="submission" date="2007-10" db="EMBL/GenBank/DDBJ databases">
        <title>Complete sequence of Caldivirga maquilingensis IC-167.</title>
        <authorList>
            <consortium name="US DOE Joint Genome Institute"/>
            <person name="Copeland A."/>
            <person name="Lucas S."/>
            <person name="Lapidus A."/>
            <person name="Barry K."/>
            <person name="Glavina del Rio T."/>
            <person name="Dalin E."/>
            <person name="Tice H."/>
            <person name="Pitluck S."/>
            <person name="Saunders E."/>
            <person name="Brettin T."/>
            <person name="Bruce D."/>
            <person name="Detter J.C."/>
            <person name="Han C."/>
            <person name="Schmutz J."/>
            <person name="Larimer F."/>
            <person name="Land M."/>
            <person name="Hauser L."/>
            <person name="Kyrpides N."/>
            <person name="Ivanova N."/>
            <person name="Biddle J.F."/>
            <person name="Zhang Z."/>
            <person name="Fitz-Gibbon S.T."/>
            <person name="Lowe T.M."/>
            <person name="Saltikov C."/>
            <person name="House C.H."/>
            <person name="Richardson P."/>
        </authorList>
    </citation>
    <scope>NUCLEOTIDE SEQUENCE [LARGE SCALE GENOMIC DNA]</scope>
    <source>
        <strain evidence="2">ATCC 700844 / DSM 13496 / JCM 10307 / IC-167</strain>
    </source>
</reference>
<proteinExistence type="predicted"/>
<dbReference type="KEGG" id="cma:Cmaq_0621"/>
<organism evidence="1 2">
    <name type="scientific">Caldivirga maquilingensis (strain ATCC 700844 / DSM 13496 / JCM 10307 / IC-167)</name>
    <dbReference type="NCBI Taxonomy" id="397948"/>
    <lineage>
        <taxon>Archaea</taxon>
        <taxon>Thermoproteota</taxon>
        <taxon>Thermoprotei</taxon>
        <taxon>Thermoproteales</taxon>
        <taxon>Thermoproteaceae</taxon>
        <taxon>Caldivirga</taxon>
    </lineage>
</organism>
<protein>
    <submittedName>
        <fullName evidence="1">Uncharacterized protein</fullName>
    </submittedName>
</protein>
<dbReference type="EMBL" id="CP000852">
    <property type="protein sequence ID" value="ABW01462.1"/>
    <property type="molecule type" value="Genomic_DNA"/>
</dbReference>
<evidence type="ECO:0000313" key="1">
    <source>
        <dbReference type="EMBL" id="ABW01462.1"/>
    </source>
</evidence>
<name>A8MCF6_CALMQ</name>
<dbReference type="AlphaFoldDB" id="A8MCF6"/>
<evidence type="ECO:0000313" key="2">
    <source>
        <dbReference type="Proteomes" id="UP000001137"/>
    </source>
</evidence>
<gene>
    <name evidence="1" type="ordered locus">Cmaq_0621</name>
</gene>
<dbReference type="Proteomes" id="UP000001137">
    <property type="component" value="Chromosome"/>
</dbReference>
<keyword evidence="2" id="KW-1185">Reference proteome</keyword>
<dbReference type="HOGENOM" id="CLU_1399681_0_0_2"/>